<keyword evidence="2" id="KW-1185">Reference proteome</keyword>
<dbReference type="AlphaFoldDB" id="A0A1X2HRA5"/>
<gene>
    <name evidence="1" type="ORF">BCR42DRAFT_429687</name>
</gene>
<proteinExistence type="predicted"/>
<sequence length="87" mass="10455">MQNDSCFEAAIVLMQEDLLALRHHRGMLHPRRRVGTHVPRRLSGKSHEDRVLLIYMWRDRRYCSFGEWLLFVLTGFDPHRQHPPIHN</sequence>
<reference evidence="1 2" key="1">
    <citation type="submission" date="2016-07" db="EMBL/GenBank/DDBJ databases">
        <title>Pervasive Adenine N6-methylation of Active Genes in Fungi.</title>
        <authorList>
            <consortium name="DOE Joint Genome Institute"/>
            <person name="Mondo S.J."/>
            <person name="Dannebaum R.O."/>
            <person name="Kuo R.C."/>
            <person name="Labutti K."/>
            <person name="Haridas S."/>
            <person name="Kuo A."/>
            <person name="Salamov A."/>
            <person name="Ahrendt S.R."/>
            <person name="Lipzen A."/>
            <person name="Sullivan W."/>
            <person name="Andreopoulos W.B."/>
            <person name="Clum A."/>
            <person name="Lindquist E."/>
            <person name="Daum C."/>
            <person name="Ramamoorthy G.K."/>
            <person name="Gryganskyi A."/>
            <person name="Culley D."/>
            <person name="Magnuson J.K."/>
            <person name="James T.Y."/>
            <person name="O'Malley M.A."/>
            <person name="Stajich J.E."/>
            <person name="Spatafora J.W."/>
            <person name="Visel A."/>
            <person name="Grigoriev I.V."/>
        </authorList>
    </citation>
    <scope>NUCLEOTIDE SEQUENCE [LARGE SCALE GENOMIC DNA]</scope>
    <source>
        <strain evidence="1 2">NRRL 1336</strain>
    </source>
</reference>
<evidence type="ECO:0000313" key="1">
    <source>
        <dbReference type="EMBL" id="ORZ02116.1"/>
    </source>
</evidence>
<organism evidence="1 2">
    <name type="scientific">Absidia repens</name>
    <dbReference type="NCBI Taxonomy" id="90262"/>
    <lineage>
        <taxon>Eukaryota</taxon>
        <taxon>Fungi</taxon>
        <taxon>Fungi incertae sedis</taxon>
        <taxon>Mucoromycota</taxon>
        <taxon>Mucoromycotina</taxon>
        <taxon>Mucoromycetes</taxon>
        <taxon>Mucorales</taxon>
        <taxon>Cunninghamellaceae</taxon>
        <taxon>Absidia</taxon>
    </lineage>
</organism>
<name>A0A1X2HRA5_9FUNG</name>
<accession>A0A1X2HRA5</accession>
<protein>
    <submittedName>
        <fullName evidence="1">Uncharacterized protein</fullName>
    </submittedName>
</protein>
<dbReference type="EMBL" id="MCGE01000054">
    <property type="protein sequence ID" value="ORZ02116.1"/>
    <property type="molecule type" value="Genomic_DNA"/>
</dbReference>
<evidence type="ECO:0000313" key="2">
    <source>
        <dbReference type="Proteomes" id="UP000193560"/>
    </source>
</evidence>
<comment type="caution">
    <text evidence="1">The sequence shown here is derived from an EMBL/GenBank/DDBJ whole genome shotgun (WGS) entry which is preliminary data.</text>
</comment>
<dbReference type="Proteomes" id="UP000193560">
    <property type="component" value="Unassembled WGS sequence"/>
</dbReference>